<evidence type="ECO:0000259" key="5">
    <source>
        <dbReference type="PROSITE" id="PS50023"/>
    </source>
</evidence>
<keyword evidence="2 3" id="KW-0862">Zinc</keyword>
<dbReference type="PROSITE" id="PS50023">
    <property type="entry name" value="LIM_DOMAIN_2"/>
    <property type="match status" value="1"/>
</dbReference>
<keyword evidence="1 3" id="KW-0479">Metal-binding</keyword>
<feature type="compositionally biased region" description="Polar residues" evidence="4">
    <location>
        <begin position="101"/>
        <end position="112"/>
    </location>
</feature>
<evidence type="ECO:0000313" key="6">
    <source>
        <dbReference type="EMBL" id="KAK4524531.1"/>
    </source>
</evidence>
<name>A0AAV9IBG8_9RHOD</name>
<evidence type="ECO:0000256" key="4">
    <source>
        <dbReference type="SAM" id="MobiDB-lite"/>
    </source>
</evidence>
<feature type="domain" description="LIM zinc-binding" evidence="5">
    <location>
        <begin position="215"/>
        <end position="276"/>
    </location>
</feature>
<proteinExistence type="predicted"/>
<feature type="compositionally biased region" description="Polar residues" evidence="4">
    <location>
        <begin position="134"/>
        <end position="151"/>
    </location>
</feature>
<dbReference type="Gene3D" id="2.10.110.10">
    <property type="entry name" value="Cysteine Rich Protein"/>
    <property type="match status" value="1"/>
</dbReference>
<evidence type="ECO:0000256" key="3">
    <source>
        <dbReference type="PROSITE-ProRule" id="PRU00125"/>
    </source>
</evidence>
<feature type="compositionally biased region" description="Basic and acidic residues" evidence="4">
    <location>
        <begin position="31"/>
        <end position="49"/>
    </location>
</feature>
<feature type="compositionally biased region" description="Basic and acidic residues" evidence="4">
    <location>
        <begin position="56"/>
        <end position="69"/>
    </location>
</feature>
<accession>A0AAV9IBG8</accession>
<dbReference type="InterPro" id="IPR001781">
    <property type="entry name" value="Znf_LIM"/>
</dbReference>
<reference evidence="6 7" key="1">
    <citation type="submission" date="2022-07" db="EMBL/GenBank/DDBJ databases">
        <title>Genome-wide signatures of adaptation to extreme environments.</title>
        <authorList>
            <person name="Cho C.H."/>
            <person name="Yoon H.S."/>
        </authorList>
    </citation>
    <scope>NUCLEOTIDE SEQUENCE [LARGE SCALE GENOMIC DNA]</scope>
    <source>
        <strain evidence="6 7">108.79 E11</strain>
    </source>
</reference>
<evidence type="ECO:0000256" key="2">
    <source>
        <dbReference type="ARBA" id="ARBA00022833"/>
    </source>
</evidence>
<protein>
    <recommendedName>
        <fullName evidence="5">LIM zinc-binding domain-containing protein</fullName>
    </recommendedName>
</protein>
<evidence type="ECO:0000256" key="1">
    <source>
        <dbReference type="ARBA" id="ARBA00022723"/>
    </source>
</evidence>
<gene>
    <name evidence="6" type="ORF">GAYE_SCF04G2432</name>
</gene>
<comment type="caution">
    <text evidence="6">The sequence shown here is derived from an EMBL/GenBank/DDBJ whole genome shotgun (WGS) entry which is preliminary data.</text>
</comment>
<dbReference type="Proteomes" id="UP001300502">
    <property type="component" value="Unassembled WGS sequence"/>
</dbReference>
<dbReference type="SMART" id="SM00132">
    <property type="entry name" value="LIM"/>
    <property type="match status" value="1"/>
</dbReference>
<keyword evidence="3" id="KW-0440">LIM domain</keyword>
<dbReference type="PROSITE" id="PS00478">
    <property type="entry name" value="LIM_DOMAIN_1"/>
    <property type="match status" value="1"/>
</dbReference>
<keyword evidence="7" id="KW-1185">Reference proteome</keyword>
<dbReference type="EMBL" id="JANCYU010000024">
    <property type="protein sequence ID" value="KAK4524531.1"/>
    <property type="molecule type" value="Genomic_DNA"/>
</dbReference>
<feature type="region of interest" description="Disordered" evidence="4">
    <location>
        <begin position="31"/>
        <end position="112"/>
    </location>
</feature>
<organism evidence="6 7">
    <name type="scientific">Galdieria yellowstonensis</name>
    <dbReference type="NCBI Taxonomy" id="3028027"/>
    <lineage>
        <taxon>Eukaryota</taxon>
        <taxon>Rhodophyta</taxon>
        <taxon>Bangiophyceae</taxon>
        <taxon>Galdieriales</taxon>
        <taxon>Galdieriaceae</taxon>
        <taxon>Galdieria</taxon>
    </lineage>
</organism>
<dbReference type="GO" id="GO:0046872">
    <property type="term" value="F:metal ion binding"/>
    <property type="evidence" value="ECO:0007669"/>
    <property type="project" value="UniProtKB-KW"/>
</dbReference>
<dbReference type="Pfam" id="PF00412">
    <property type="entry name" value="LIM"/>
    <property type="match status" value="1"/>
</dbReference>
<sequence length="284" mass="31877">MDYKVPASYCVQCGDLKRLCRCKTTIEQKKEKDFSEITQKENGKVENTDHPTVSSDKFETTKEENETKTSQENQRSVSKTREVFKQLENANHISLSPRPGSGTSDSLSEETNISENISRSVYETFGVRLRSKKSSSGEAVSQTPTKDTSPVSAEKCLEETESHSVPNSQESKSTEEKTRHVSDAIASKLVLFDHPERPEDSKTPQKLSSSSIKGTVCVVCRRPVHPVEKFLSPKGEMYHTNCLRCAVCQCLLDSSCMNVDDNNFLCNKCFVKKPRSKMTSRPMK</sequence>
<feature type="region of interest" description="Disordered" evidence="4">
    <location>
        <begin position="130"/>
        <end position="180"/>
    </location>
</feature>
<evidence type="ECO:0000313" key="7">
    <source>
        <dbReference type="Proteomes" id="UP001300502"/>
    </source>
</evidence>
<dbReference type="AlphaFoldDB" id="A0AAV9IBG8"/>